<evidence type="ECO:0000313" key="2">
    <source>
        <dbReference type="EnsemblPlants" id="Bo8g082190.1"/>
    </source>
</evidence>
<dbReference type="EnsemblPlants" id="Bo8g082190.1">
    <property type="protein sequence ID" value="Bo8g082190.1"/>
    <property type="gene ID" value="Bo8g082190"/>
</dbReference>
<evidence type="ECO:0000313" key="3">
    <source>
        <dbReference type="Proteomes" id="UP000032141"/>
    </source>
</evidence>
<reference evidence="2" key="2">
    <citation type="submission" date="2015-03" db="UniProtKB">
        <authorList>
            <consortium name="EnsemblPlants"/>
        </authorList>
    </citation>
    <scope>IDENTIFICATION</scope>
</reference>
<protein>
    <submittedName>
        <fullName evidence="2">Uncharacterized protein</fullName>
    </submittedName>
</protein>
<keyword evidence="1" id="KW-0812">Transmembrane</keyword>
<sequence length="67" mass="7624">MVFISFGKAKTLGNGMKTSLCWDKGLLKNEISPLLLFCTYKSLSLLNKIIGMMVFIYFHLNLLFDSD</sequence>
<keyword evidence="1" id="KW-0472">Membrane</keyword>
<dbReference type="AlphaFoldDB" id="A0A0D3DSL1"/>
<dbReference type="Proteomes" id="UP000032141">
    <property type="component" value="Chromosome C8"/>
</dbReference>
<keyword evidence="1" id="KW-1133">Transmembrane helix</keyword>
<accession>A0A0D3DSL1</accession>
<dbReference type="Gramene" id="Bo8g082190.1">
    <property type="protein sequence ID" value="Bo8g082190.1"/>
    <property type="gene ID" value="Bo8g082190"/>
</dbReference>
<organism evidence="2 3">
    <name type="scientific">Brassica oleracea var. oleracea</name>
    <dbReference type="NCBI Taxonomy" id="109376"/>
    <lineage>
        <taxon>Eukaryota</taxon>
        <taxon>Viridiplantae</taxon>
        <taxon>Streptophyta</taxon>
        <taxon>Embryophyta</taxon>
        <taxon>Tracheophyta</taxon>
        <taxon>Spermatophyta</taxon>
        <taxon>Magnoliopsida</taxon>
        <taxon>eudicotyledons</taxon>
        <taxon>Gunneridae</taxon>
        <taxon>Pentapetalae</taxon>
        <taxon>rosids</taxon>
        <taxon>malvids</taxon>
        <taxon>Brassicales</taxon>
        <taxon>Brassicaceae</taxon>
        <taxon>Brassiceae</taxon>
        <taxon>Brassica</taxon>
    </lineage>
</organism>
<feature type="transmembrane region" description="Helical" evidence="1">
    <location>
        <begin position="45"/>
        <end position="64"/>
    </location>
</feature>
<proteinExistence type="predicted"/>
<evidence type="ECO:0000256" key="1">
    <source>
        <dbReference type="SAM" id="Phobius"/>
    </source>
</evidence>
<dbReference type="HOGENOM" id="CLU_2815972_0_0_1"/>
<reference evidence="2 3" key="1">
    <citation type="journal article" date="2014" name="Genome Biol.">
        <title>Transcriptome and methylome profiling reveals relics of genome dominance in the mesopolyploid Brassica oleracea.</title>
        <authorList>
            <person name="Parkin I.A."/>
            <person name="Koh C."/>
            <person name="Tang H."/>
            <person name="Robinson S.J."/>
            <person name="Kagale S."/>
            <person name="Clarke W.E."/>
            <person name="Town C.D."/>
            <person name="Nixon J."/>
            <person name="Krishnakumar V."/>
            <person name="Bidwell S.L."/>
            <person name="Denoeud F."/>
            <person name="Belcram H."/>
            <person name="Links M.G."/>
            <person name="Just J."/>
            <person name="Clarke C."/>
            <person name="Bender T."/>
            <person name="Huebert T."/>
            <person name="Mason A.S."/>
            <person name="Pires J.C."/>
            <person name="Barker G."/>
            <person name="Moore J."/>
            <person name="Walley P.G."/>
            <person name="Manoli S."/>
            <person name="Batley J."/>
            <person name="Edwards D."/>
            <person name="Nelson M.N."/>
            <person name="Wang X."/>
            <person name="Paterson A.H."/>
            <person name="King G."/>
            <person name="Bancroft I."/>
            <person name="Chalhoub B."/>
            <person name="Sharpe A.G."/>
        </authorList>
    </citation>
    <scope>NUCLEOTIDE SEQUENCE</scope>
    <source>
        <strain evidence="2 3">cv. TO1000</strain>
    </source>
</reference>
<keyword evidence="3" id="KW-1185">Reference proteome</keyword>
<name>A0A0D3DSL1_BRAOL</name>